<proteinExistence type="predicted"/>
<organism evidence="2 3">
    <name type="scientific">Alkaliphilus pronyensis</name>
    <dbReference type="NCBI Taxonomy" id="1482732"/>
    <lineage>
        <taxon>Bacteria</taxon>
        <taxon>Bacillati</taxon>
        <taxon>Bacillota</taxon>
        <taxon>Clostridia</taxon>
        <taxon>Peptostreptococcales</taxon>
        <taxon>Natronincolaceae</taxon>
        <taxon>Alkaliphilus</taxon>
    </lineage>
</organism>
<keyword evidence="1" id="KW-0812">Transmembrane</keyword>
<keyword evidence="3" id="KW-1185">Reference proteome</keyword>
<gene>
    <name evidence="2" type="ORF">F8154_07675</name>
</gene>
<evidence type="ECO:0000256" key="1">
    <source>
        <dbReference type="SAM" id="Phobius"/>
    </source>
</evidence>
<comment type="caution">
    <text evidence="2">The sequence shown here is derived from an EMBL/GenBank/DDBJ whole genome shotgun (WGS) entry which is preliminary data.</text>
</comment>
<evidence type="ECO:0000313" key="2">
    <source>
        <dbReference type="EMBL" id="KAB3534858.1"/>
    </source>
</evidence>
<accession>A0A6I0EYY0</accession>
<feature type="transmembrane region" description="Helical" evidence="1">
    <location>
        <begin position="20"/>
        <end position="38"/>
    </location>
</feature>
<reference evidence="2 3" key="1">
    <citation type="submission" date="2019-10" db="EMBL/GenBank/DDBJ databases">
        <title>Alkaliphilus serpentinus sp. nov. and Alkaliphilus pronyensis sp. nov., two novel anaerobic alkaliphilic species isolated from the serpentinized-hosted hydrothermal field of the Prony Bay (New Caledonia).</title>
        <authorList>
            <person name="Postec A."/>
        </authorList>
    </citation>
    <scope>NUCLEOTIDE SEQUENCE [LARGE SCALE GENOMIC DNA]</scope>
    <source>
        <strain evidence="2 3">LacV</strain>
    </source>
</reference>
<dbReference type="Proteomes" id="UP000432715">
    <property type="component" value="Unassembled WGS sequence"/>
</dbReference>
<name>A0A6I0EYY0_9FIRM</name>
<dbReference type="EMBL" id="WBZC01000024">
    <property type="protein sequence ID" value="KAB3534858.1"/>
    <property type="molecule type" value="Genomic_DNA"/>
</dbReference>
<dbReference type="InterPro" id="IPR020256">
    <property type="entry name" value="Spore_coat_CotJA"/>
</dbReference>
<keyword evidence="1" id="KW-0472">Membrane</keyword>
<evidence type="ECO:0000313" key="3">
    <source>
        <dbReference type="Proteomes" id="UP000432715"/>
    </source>
</evidence>
<dbReference type="OrthoDB" id="9800571at2"/>
<keyword evidence="1" id="KW-1133">Transmembrane helix</keyword>
<dbReference type="AlphaFoldDB" id="A0A6I0EYY0"/>
<dbReference type="RefSeq" id="WP_151861028.1">
    <property type="nucleotide sequence ID" value="NZ_WBZC01000024.1"/>
</dbReference>
<sequence length="76" mass="8875">MYHMDPYNQQRMMGTHRGIYPIPFMPVCVMMAHAYVPYQQCPITFPTTAEALRKGTLFPELYQPYMPKANRMGGEE</sequence>
<protein>
    <submittedName>
        <fullName evidence="2">Spore coat associated protein CotJA</fullName>
    </submittedName>
</protein>
<dbReference type="Pfam" id="PF11007">
    <property type="entry name" value="CotJA"/>
    <property type="match status" value="1"/>
</dbReference>